<evidence type="ECO:0000259" key="3">
    <source>
        <dbReference type="Pfam" id="PF16344"/>
    </source>
</evidence>
<dbReference type="Pfam" id="PF04773">
    <property type="entry name" value="FecR"/>
    <property type="match status" value="1"/>
</dbReference>
<dbReference type="Pfam" id="PF16344">
    <property type="entry name" value="FecR_C"/>
    <property type="match status" value="1"/>
</dbReference>
<organism evidence="4 5">
    <name type="scientific">Pedobacter frigoris</name>
    <dbReference type="NCBI Taxonomy" id="2571272"/>
    <lineage>
        <taxon>Bacteria</taxon>
        <taxon>Pseudomonadati</taxon>
        <taxon>Bacteroidota</taxon>
        <taxon>Sphingobacteriia</taxon>
        <taxon>Sphingobacteriales</taxon>
        <taxon>Sphingobacteriaceae</taxon>
        <taxon>Pedobacter</taxon>
    </lineage>
</organism>
<proteinExistence type="predicted"/>
<dbReference type="InterPro" id="IPR012373">
    <property type="entry name" value="Ferrdict_sens_TM"/>
</dbReference>
<evidence type="ECO:0000256" key="1">
    <source>
        <dbReference type="SAM" id="Phobius"/>
    </source>
</evidence>
<dbReference type="GO" id="GO:0016989">
    <property type="term" value="F:sigma factor antagonist activity"/>
    <property type="evidence" value="ECO:0007669"/>
    <property type="project" value="TreeGrafter"/>
</dbReference>
<keyword evidence="1" id="KW-0812">Transmembrane</keyword>
<feature type="transmembrane region" description="Helical" evidence="1">
    <location>
        <begin position="89"/>
        <end position="108"/>
    </location>
</feature>
<accession>A0A4U1CPA9</accession>
<keyword evidence="1" id="KW-1133">Transmembrane helix</keyword>
<keyword evidence="5" id="KW-1185">Reference proteome</keyword>
<dbReference type="Gene3D" id="2.60.120.1440">
    <property type="match status" value="1"/>
</dbReference>
<feature type="domain" description="Protein FecR C-terminal" evidence="3">
    <location>
        <begin position="325"/>
        <end position="392"/>
    </location>
</feature>
<dbReference type="OrthoDB" id="622631at2"/>
<dbReference type="AlphaFoldDB" id="A0A4U1CPA9"/>
<dbReference type="Proteomes" id="UP000307244">
    <property type="component" value="Unassembled WGS sequence"/>
</dbReference>
<dbReference type="InterPro" id="IPR032508">
    <property type="entry name" value="FecR_C"/>
</dbReference>
<dbReference type="InterPro" id="IPR006860">
    <property type="entry name" value="FecR"/>
</dbReference>
<dbReference type="PANTHER" id="PTHR30273:SF2">
    <property type="entry name" value="PROTEIN FECR"/>
    <property type="match status" value="1"/>
</dbReference>
<reference evidence="4 5" key="1">
    <citation type="submission" date="2019-04" db="EMBL/GenBank/DDBJ databases">
        <title>Pedobacter sp. RP-3-15 sp. nov., isolated from Arctic soil.</title>
        <authorList>
            <person name="Dahal R.H."/>
            <person name="Kim D.-U."/>
        </authorList>
    </citation>
    <scope>NUCLEOTIDE SEQUENCE [LARGE SCALE GENOMIC DNA]</scope>
    <source>
        <strain evidence="4 5">RP-3-15</strain>
    </source>
</reference>
<dbReference type="EMBL" id="SWBQ01000001">
    <property type="protein sequence ID" value="TKC08670.1"/>
    <property type="molecule type" value="Genomic_DNA"/>
</dbReference>
<dbReference type="RefSeq" id="WP_136834091.1">
    <property type="nucleotide sequence ID" value="NZ_SWBQ01000001.1"/>
</dbReference>
<evidence type="ECO:0000259" key="2">
    <source>
        <dbReference type="Pfam" id="PF04773"/>
    </source>
</evidence>
<dbReference type="Gene3D" id="3.55.50.30">
    <property type="match status" value="1"/>
</dbReference>
<sequence>MRNERIRYLLEQYYSNTLSDHEAAELSQLLDTIDQEELIDILGLTIPPLSATENFIVDEAEIDAKVNQILALDKNFQLKTTRSISILRMLKYSAVAAIAILIGSYWLFNQTFNASTDQKTAIEKDVQPGKNGAILVLSDGTQVSLDSALDSKVIVSRNGSKIRISNGQVVYLDSKNVKENELNSIETPVGRKYNITLSDGTKVWLNASSSISYPIAFSKKTRKVTISGEVYFEVAKNPRKPFIVNIQNSQTNIEVLGTHFNVNTYADHGSYKTSLLEGSIKLNAGKRNYLLTPNQQAVSQPGSENVRVISDINPEDIMAWKNDLFQFNEADIDDVMFELARWYDIKVVYDENRPPGTFTGKIQKNLTLRQALKILGATRVKYELTQDNKLIIKN</sequence>
<gene>
    <name evidence="4" type="ORF">FA047_00800</name>
</gene>
<protein>
    <submittedName>
        <fullName evidence="4">FecR family protein</fullName>
    </submittedName>
</protein>
<keyword evidence="1" id="KW-0472">Membrane</keyword>
<name>A0A4U1CPA9_9SPHI</name>
<feature type="domain" description="FecR protein" evidence="2">
    <location>
        <begin position="185"/>
        <end position="281"/>
    </location>
</feature>
<evidence type="ECO:0000313" key="4">
    <source>
        <dbReference type="EMBL" id="TKC08670.1"/>
    </source>
</evidence>
<comment type="caution">
    <text evidence="4">The sequence shown here is derived from an EMBL/GenBank/DDBJ whole genome shotgun (WGS) entry which is preliminary data.</text>
</comment>
<evidence type="ECO:0000313" key="5">
    <source>
        <dbReference type="Proteomes" id="UP000307244"/>
    </source>
</evidence>
<dbReference type="PANTHER" id="PTHR30273">
    <property type="entry name" value="PERIPLASMIC SIGNAL SENSOR AND SIGMA FACTOR ACTIVATOR FECR-RELATED"/>
    <property type="match status" value="1"/>
</dbReference>